<dbReference type="PIRSF" id="PIRSF001221">
    <property type="entry name" value="Amidase_fungi"/>
    <property type="match status" value="1"/>
</dbReference>
<feature type="binding site" evidence="6">
    <location>
        <position position="186"/>
    </location>
    <ligand>
        <name>substrate</name>
    </ligand>
</feature>
<feature type="binding site" evidence="6">
    <location>
        <position position="160"/>
    </location>
    <ligand>
        <name>substrate</name>
    </ligand>
</feature>
<comment type="similarity">
    <text evidence="2">Belongs to the amidase family.</text>
</comment>
<dbReference type="InterPro" id="IPR023631">
    <property type="entry name" value="Amidase_dom"/>
</dbReference>
<dbReference type="Proteomes" id="UP000567179">
    <property type="component" value="Unassembled WGS sequence"/>
</dbReference>
<reference evidence="8 9" key="1">
    <citation type="journal article" date="2020" name="ISME J.">
        <title>Uncovering the hidden diversity of litter-decomposition mechanisms in mushroom-forming fungi.</title>
        <authorList>
            <person name="Floudas D."/>
            <person name="Bentzer J."/>
            <person name="Ahren D."/>
            <person name="Johansson T."/>
            <person name="Persson P."/>
            <person name="Tunlid A."/>
        </authorList>
    </citation>
    <scope>NUCLEOTIDE SEQUENCE [LARGE SCALE GENOMIC DNA]</scope>
    <source>
        <strain evidence="8 9">CBS 101986</strain>
    </source>
</reference>
<evidence type="ECO:0000313" key="9">
    <source>
        <dbReference type="Proteomes" id="UP000567179"/>
    </source>
</evidence>
<evidence type="ECO:0000256" key="6">
    <source>
        <dbReference type="PIRSR" id="PIRSR001221-2"/>
    </source>
</evidence>
<dbReference type="EC" id="3.5.1.4" evidence="3"/>
<proteinExistence type="inferred from homology"/>
<gene>
    <name evidence="8" type="ORF">D9619_010626</name>
</gene>
<evidence type="ECO:0000259" key="7">
    <source>
        <dbReference type="Pfam" id="PF01425"/>
    </source>
</evidence>
<dbReference type="Pfam" id="PF01425">
    <property type="entry name" value="Amidase"/>
    <property type="match status" value="1"/>
</dbReference>
<dbReference type="FunFam" id="3.90.1300.10:FF:000003">
    <property type="entry name" value="Amidase signature enzyme"/>
    <property type="match status" value="1"/>
</dbReference>
<comment type="catalytic activity">
    <reaction evidence="1">
        <text>a monocarboxylic acid amide + H2O = a monocarboxylate + NH4(+)</text>
        <dbReference type="Rhea" id="RHEA:12020"/>
        <dbReference type="ChEBI" id="CHEBI:15377"/>
        <dbReference type="ChEBI" id="CHEBI:28938"/>
        <dbReference type="ChEBI" id="CHEBI:35757"/>
        <dbReference type="ChEBI" id="CHEBI:83628"/>
        <dbReference type="EC" id="3.5.1.4"/>
    </reaction>
</comment>
<protein>
    <recommendedName>
        <fullName evidence="3">amidase</fullName>
        <ecNumber evidence="3">3.5.1.4</ecNumber>
    </recommendedName>
</protein>
<comment type="caution">
    <text evidence="8">The sequence shown here is derived from an EMBL/GenBank/DDBJ whole genome shotgun (WGS) entry which is preliminary data.</text>
</comment>
<evidence type="ECO:0000256" key="3">
    <source>
        <dbReference type="ARBA" id="ARBA00012922"/>
    </source>
</evidence>
<name>A0A8H5B8C1_9AGAR</name>
<evidence type="ECO:0000256" key="1">
    <source>
        <dbReference type="ARBA" id="ARBA00001311"/>
    </source>
</evidence>
<dbReference type="PANTHER" id="PTHR46072">
    <property type="entry name" value="AMIDASE-RELATED-RELATED"/>
    <property type="match status" value="1"/>
</dbReference>
<evidence type="ECO:0000256" key="2">
    <source>
        <dbReference type="ARBA" id="ARBA00009199"/>
    </source>
</evidence>
<evidence type="ECO:0000256" key="4">
    <source>
        <dbReference type="ARBA" id="ARBA00022801"/>
    </source>
</evidence>
<evidence type="ECO:0000313" key="8">
    <source>
        <dbReference type="EMBL" id="KAF5318489.1"/>
    </source>
</evidence>
<dbReference type="OrthoDB" id="6428749at2759"/>
<organism evidence="8 9">
    <name type="scientific">Psilocybe cf. subviscida</name>
    <dbReference type="NCBI Taxonomy" id="2480587"/>
    <lineage>
        <taxon>Eukaryota</taxon>
        <taxon>Fungi</taxon>
        <taxon>Dikarya</taxon>
        <taxon>Basidiomycota</taxon>
        <taxon>Agaricomycotina</taxon>
        <taxon>Agaricomycetes</taxon>
        <taxon>Agaricomycetidae</taxon>
        <taxon>Agaricales</taxon>
        <taxon>Agaricineae</taxon>
        <taxon>Strophariaceae</taxon>
        <taxon>Psilocybe</taxon>
    </lineage>
</organism>
<accession>A0A8H5B8C1</accession>
<feature type="active site" description="Charge relay system" evidence="5">
    <location>
        <position position="186"/>
    </location>
</feature>
<dbReference type="AlphaFoldDB" id="A0A8H5B8C1"/>
<feature type="active site" description="Charge relay system" evidence="5">
    <location>
        <position position="111"/>
    </location>
</feature>
<dbReference type="SUPFAM" id="SSF75304">
    <property type="entry name" value="Amidase signature (AS) enzymes"/>
    <property type="match status" value="1"/>
</dbReference>
<dbReference type="EMBL" id="JAACJJ010000030">
    <property type="protein sequence ID" value="KAF5318489.1"/>
    <property type="molecule type" value="Genomic_DNA"/>
</dbReference>
<dbReference type="GO" id="GO:0004040">
    <property type="term" value="F:amidase activity"/>
    <property type="evidence" value="ECO:0007669"/>
    <property type="project" value="UniProtKB-EC"/>
</dbReference>
<dbReference type="Gene3D" id="3.90.1300.10">
    <property type="entry name" value="Amidase signature (AS) domain"/>
    <property type="match status" value="1"/>
</dbReference>
<feature type="domain" description="Amidase" evidence="7">
    <location>
        <begin position="63"/>
        <end position="533"/>
    </location>
</feature>
<sequence length="556" mass="60994">MLFSWIGAHRRACKLKQDERRQRIANLPAVFGEALNDEDRYLLGRPVEALVEDVHDGEHNPIDILTAYGKQALNAHHDTNCLTEVLISDAVGWAENCNKSGPLAGIPVSLKDTVGVEGWDGCIGYSAWIGKPAEKDSAIVKLLKDAGAVPFVKTNIPITLLSFESSSDVFGLTTNPHKSTHSPGGSTGGEAALLAYGGSRIGIGTDVAGSVRVPAHYSGVYTVKASVGRFLKTGSSTSMPGQEGVTPVYSPMARTLEDLEYFWKAVMSMVPWNYDPSVLPIPWRDVSELSSRPLKWGVMWDDGVVTPSPACRRALDSVATLLTDNGHQVVDVSPPSPYEALKLGSSLILADGGKTVIEPMQWFESNEPGMAQARGMFRLPRVFRRVYIWWTRYIRGDEIYAGLLEGWHEKKVVDFWPIVAQKEAYKVKWWQFWKDAELDFILTVPNALPAVPHGGMKDAFSSCGYTFLFNVLDYSAGVLPITHVDADLDALPGDFAARNAIERGAYKGYDAQAMHGLPVGVQVVGQRLEEEKVIEGMKIINDLMKKAGLEYSLLNL</sequence>
<evidence type="ECO:0000256" key="5">
    <source>
        <dbReference type="PIRSR" id="PIRSR001221-1"/>
    </source>
</evidence>
<feature type="binding site" evidence="6">
    <location>
        <begin position="207"/>
        <end position="210"/>
    </location>
    <ligand>
        <name>substrate</name>
    </ligand>
</feature>
<feature type="active site" description="Acyl-ester intermediate" evidence="5">
    <location>
        <position position="210"/>
    </location>
</feature>
<keyword evidence="9" id="KW-1185">Reference proteome</keyword>
<keyword evidence="4" id="KW-0378">Hydrolase</keyword>
<dbReference type="InterPro" id="IPR036928">
    <property type="entry name" value="AS_sf"/>
</dbReference>
<dbReference type="PANTHER" id="PTHR46072:SF10">
    <property type="entry name" value="ACETAMIDASE"/>
    <property type="match status" value="1"/>
</dbReference>